<name>A0A8E2ENS6_9PEZI</name>
<protein>
    <recommendedName>
        <fullName evidence="2">DUF7053 domain-containing protein</fullName>
    </recommendedName>
</protein>
<organism evidence="3 4">
    <name type="scientific">Glonium stellatum</name>
    <dbReference type="NCBI Taxonomy" id="574774"/>
    <lineage>
        <taxon>Eukaryota</taxon>
        <taxon>Fungi</taxon>
        <taxon>Dikarya</taxon>
        <taxon>Ascomycota</taxon>
        <taxon>Pezizomycotina</taxon>
        <taxon>Dothideomycetes</taxon>
        <taxon>Pleosporomycetidae</taxon>
        <taxon>Gloniales</taxon>
        <taxon>Gloniaceae</taxon>
        <taxon>Glonium</taxon>
    </lineage>
</organism>
<evidence type="ECO:0000259" key="2">
    <source>
        <dbReference type="Pfam" id="PF23155"/>
    </source>
</evidence>
<evidence type="ECO:0000313" key="3">
    <source>
        <dbReference type="EMBL" id="OCL02137.1"/>
    </source>
</evidence>
<dbReference type="Proteomes" id="UP000250140">
    <property type="component" value="Unassembled WGS sequence"/>
</dbReference>
<keyword evidence="4" id="KW-1185">Reference proteome</keyword>
<dbReference type="OrthoDB" id="3246050at2759"/>
<dbReference type="AlphaFoldDB" id="A0A8E2ENS6"/>
<dbReference type="EMBL" id="KV750997">
    <property type="protein sequence ID" value="OCL02137.1"/>
    <property type="molecule type" value="Genomic_DNA"/>
</dbReference>
<reference evidence="3 4" key="1">
    <citation type="journal article" date="2016" name="Nat. Commun.">
        <title>Ectomycorrhizal ecology is imprinted in the genome of the dominant symbiotic fungus Cenococcum geophilum.</title>
        <authorList>
            <consortium name="DOE Joint Genome Institute"/>
            <person name="Peter M."/>
            <person name="Kohler A."/>
            <person name="Ohm R.A."/>
            <person name="Kuo A."/>
            <person name="Krutzmann J."/>
            <person name="Morin E."/>
            <person name="Arend M."/>
            <person name="Barry K.W."/>
            <person name="Binder M."/>
            <person name="Choi C."/>
            <person name="Clum A."/>
            <person name="Copeland A."/>
            <person name="Grisel N."/>
            <person name="Haridas S."/>
            <person name="Kipfer T."/>
            <person name="LaButti K."/>
            <person name="Lindquist E."/>
            <person name="Lipzen A."/>
            <person name="Maire R."/>
            <person name="Meier B."/>
            <person name="Mihaltcheva S."/>
            <person name="Molinier V."/>
            <person name="Murat C."/>
            <person name="Poggeler S."/>
            <person name="Quandt C.A."/>
            <person name="Sperisen C."/>
            <person name="Tritt A."/>
            <person name="Tisserant E."/>
            <person name="Crous P.W."/>
            <person name="Henrissat B."/>
            <person name="Nehls U."/>
            <person name="Egli S."/>
            <person name="Spatafora J.W."/>
            <person name="Grigoriev I.V."/>
            <person name="Martin F.M."/>
        </authorList>
    </citation>
    <scope>NUCLEOTIDE SEQUENCE [LARGE SCALE GENOMIC DNA]</scope>
    <source>
        <strain evidence="3 4">CBS 207.34</strain>
    </source>
</reference>
<evidence type="ECO:0000256" key="1">
    <source>
        <dbReference type="SAM" id="MobiDB-lite"/>
    </source>
</evidence>
<dbReference type="PANTHER" id="PTHR38117">
    <property type="entry name" value="NACHT AND WD40 DOMAIN PROTEIN"/>
    <property type="match status" value="1"/>
</dbReference>
<gene>
    <name evidence="3" type="ORF">AOQ84DRAFT_193265</name>
</gene>
<feature type="domain" description="DUF7053" evidence="2">
    <location>
        <begin position="3"/>
        <end position="172"/>
    </location>
</feature>
<evidence type="ECO:0000313" key="4">
    <source>
        <dbReference type="Proteomes" id="UP000250140"/>
    </source>
</evidence>
<dbReference type="Pfam" id="PF23155">
    <property type="entry name" value="DUF7053"/>
    <property type="match status" value="1"/>
</dbReference>
<sequence>MISKTSVFTTITPLPASITREAVIATYHNHIEMIELNPLVIERFKCKPPSYATPEEFHAIWYTIKDKISYLPGGLASGSVSYHGCFHDLPEGLQTHVYAPLGLDIKAKWSVGGSLPGEPRQTAELGLGIPKEGLYLREDVKMKCNVMMINFVKKTFKEAHSKLVDRLVEKTHLLEAKAANERLGAPSPSLTQPSPAMFPGSPVPHPWT</sequence>
<proteinExistence type="predicted"/>
<feature type="region of interest" description="Disordered" evidence="1">
    <location>
        <begin position="179"/>
        <end position="208"/>
    </location>
</feature>
<accession>A0A8E2ENS6</accession>
<dbReference type="PANTHER" id="PTHR38117:SF2">
    <property type="entry name" value="NACHT AND WD40 DOMAIN PROTEIN"/>
    <property type="match status" value="1"/>
</dbReference>
<dbReference type="InterPro" id="IPR055481">
    <property type="entry name" value="DUF7053"/>
</dbReference>